<sequence length="228" mass="23468">MSLLTRRRVVIGVGSLAALVLIVIGGTYLYINVISGDAPEPLALETSPPPATGGDAGLDGAWTVAGGSEAGYRVDEVLNGQDNTVVGRTSDVTGQLTVAGDEATAGEVTVDMTTVTTDSGSRDGQFRGPIMQTDQFPTSTFTLTSPVPLTGLDSGGPISVTATGDLTVRDVTHSIEIQLDVQRSGDGVQVAGSGEIQFSDFDVSPPDLGFVKVEDHGTVEFLLTLSRG</sequence>
<organism evidence="4 5">
    <name type="scientific">Jiangella alba</name>
    <dbReference type="NCBI Taxonomy" id="561176"/>
    <lineage>
        <taxon>Bacteria</taxon>
        <taxon>Bacillati</taxon>
        <taxon>Actinomycetota</taxon>
        <taxon>Actinomycetes</taxon>
        <taxon>Jiangellales</taxon>
        <taxon>Jiangellaceae</taxon>
        <taxon>Jiangella</taxon>
    </lineage>
</organism>
<reference evidence="5" key="1">
    <citation type="submission" date="2016-10" db="EMBL/GenBank/DDBJ databases">
        <authorList>
            <person name="Varghese N."/>
            <person name="Submissions S."/>
        </authorList>
    </citation>
    <scope>NUCLEOTIDE SEQUENCE [LARGE SCALE GENOMIC DNA]</scope>
    <source>
        <strain evidence="5">DSM 45237</strain>
    </source>
</reference>
<accession>A0A1H5PNB4</accession>
<evidence type="ECO:0000259" key="3">
    <source>
        <dbReference type="SMART" id="SM00867"/>
    </source>
</evidence>
<keyword evidence="5" id="KW-1185">Reference proteome</keyword>
<evidence type="ECO:0000313" key="4">
    <source>
        <dbReference type="EMBL" id="SEF15194.1"/>
    </source>
</evidence>
<dbReference type="SMART" id="SM00867">
    <property type="entry name" value="YceI"/>
    <property type="match status" value="1"/>
</dbReference>
<dbReference type="PANTHER" id="PTHR34406">
    <property type="entry name" value="PROTEIN YCEI"/>
    <property type="match status" value="1"/>
</dbReference>
<dbReference type="AlphaFoldDB" id="A0A1H5PNB4"/>
<dbReference type="EMBL" id="FNUC01000004">
    <property type="protein sequence ID" value="SEF15194.1"/>
    <property type="molecule type" value="Genomic_DNA"/>
</dbReference>
<dbReference type="Proteomes" id="UP000181980">
    <property type="component" value="Unassembled WGS sequence"/>
</dbReference>
<dbReference type="RefSeq" id="WP_069109605.1">
    <property type="nucleotide sequence ID" value="NZ_FNUC01000004.1"/>
</dbReference>
<name>A0A1H5PNB4_9ACTN</name>
<dbReference type="STRING" id="561176.SAMN04488561_4878"/>
<comment type="similarity">
    <text evidence="1">Belongs to the UPF0312 family.</text>
</comment>
<dbReference type="PANTHER" id="PTHR34406:SF1">
    <property type="entry name" value="PROTEIN YCEI"/>
    <property type="match status" value="1"/>
</dbReference>
<keyword evidence="2" id="KW-0812">Transmembrane</keyword>
<feature type="transmembrane region" description="Helical" evidence="2">
    <location>
        <begin position="9"/>
        <end position="31"/>
    </location>
</feature>
<keyword evidence="2" id="KW-0472">Membrane</keyword>
<evidence type="ECO:0000256" key="1">
    <source>
        <dbReference type="ARBA" id="ARBA00008812"/>
    </source>
</evidence>
<evidence type="ECO:0000313" key="5">
    <source>
        <dbReference type="Proteomes" id="UP000181980"/>
    </source>
</evidence>
<keyword evidence="2" id="KW-1133">Transmembrane helix</keyword>
<proteinExistence type="inferred from homology"/>
<evidence type="ECO:0000256" key="2">
    <source>
        <dbReference type="SAM" id="Phobius"/>
    </source>
</evidence>
<dbReference type="Pfam" id="PF04264">
    <property type="entry name" value="YceI"/>
    <property type="match status" value="1"/>
</dbReference>
<dbReference type="Gene3D" id="2.40.128.110">
    <property type="entry name" value="Lipid/polyisoprenoid-binding, YceI-like"/>
    <property type="match status" value="1"/>
</dbReference>
<gene>
    <name evidence="4" type="ORF">SAMN04488561_4878</name>
</gene>
<protein>
    <submittedName>
        <fullName evidence="4">Polyisoprenoid-binding protein YceI</fullName>
    </submittedName>
</protein>
<dbReference type="InterPro" id="IPR007372">
    <property type="entry name" value="Lipid/polyisoprenoid-bd_YceI"/>
</dbReference>
<feature type="domain" description="Lipid/polyisoprenoid-binding YceI-like" evidence="3">
    <location>
        <begin position="61"/>
        <end position="226"/>
    </location>
</feature>
<dbReference type="InterPro" id="IPR036761">
    <property type="entry name" value="TTHA0802/YceI-like_sf"/>
</dbReference>
<dbReference type="SUPFAM" id="SSF101874">
    <property type="entry name" value="YceI-like"/>
    <property type="match status" value="1"/>
</dbReference>